<dbReference type="Proteomes" id="UP000789570">
    <property type="component" value="Unassembled WGS sequence"/>
</dbReference>
<sequence length="258" mass="29121">MKSKKKVTNKLVEVWAENRNMKRFKDVGSSVGQLDQIGLIGLIKLDHWTYNSSNWTYSPSPGSRKGVCDTLNGITLQLKITSATSYAVDARKKSVGPTSIQRAYDSLNKNRQKRTQDKDKENVPPSKKKIRILEHEIVDLRKQPSDWTYSSSPVKNKGYNTEDNRLKWTLDGVVTGHIEFSTLLFLLEIKNEIGTGRCDSTTQKGLSNVRRWLKKSLGIFESKPNTGYDQCWLTGLKTIGLIIPVTGLIKVANTGYDR</sequence>
<comment type="caution">
    <text evidence="2">The sequence shown here is derived from an EMBL/GenBank/DDBJ whole genome shotgun (WGS) entry which is preliminary data.</text>
</comment>
<evidence type="ECO:0000313" key="3">
    <source>
        <dbReference type="Proteomes" id="UP000789570"/>
    </source>
</evidence>
<proteinExistence type="predicted"/>
<gene>
    <name evidence="2" type="ORF">FCALED_LOCUS13760</name>
</gene>
<evidence type="ECO:0000256" key="1">
    <source>
        <dbReference type="SAM" id="MobiDB-lite"/>
    </source>
</evidence>
<keyword evidence="3" id="KW-1185">Reference proteome</keyword>
<reference evidence="2" key="1">
    <citation type="submission" date="2021-06" db="EMBL/GenBank/DDBJ databases">
        <authorList>
            <person name="Kallberg Y."/>
            <person name="Tangrot J."/>
            <person name="Rosling A."/>
        </authorList>
    </citation>
    <scope>NUCLEOTIDE SEQUENCE</scope>
    <source>
        <strain evidence="2">UK204</strain>
    </source>
</reference>
<evidence type="ECO:0000313" key="2">
    <source>
        <dbReference type="EMBL" id="CAG8707329.1"/>
    </source>
</evidence>
<dbReference type="EMBL" id="CAJVPQ010008492">
    <property type="protein sequence ID" value="CAG8707329.1"/>
    <property type="molecule type" value="Genomic_DNA"/>
</dbReference>
<protein>
    <submittedName>
        <fullName evidence="2">10120_t:CDS:1</fullName>
    </submittedName>
</protein>
<accession>A0A9N9HV32</accession>
<dbReference type="AlphaFoldDB" id="A0A9N9HV32"/>
<feature type="region of interest" description="Disordered" evidence="1">
    <location>
        <begin position="99"/>
        <end position="126"/>
    </location>
</feature>
<name>A0A9N9HV32_9GLOM</name>
<organism evidence="2 3">
    <name type="scientific">Funneliformis caledonium</name>
    <dbReference type="NCBI Taxonomy" id="1117310"/>
    <lineage>
        <taxon>Eukaryota</taxon>
        <taxon>Fungi</taxon>
        <taxon>Fungi incertae sedis</taxon>
        <taxon>Mucoromycota</taxon>
        <taxon>Glomeromycotina</taxon>
        <taxon>Glomeromycetes</taxon>
        <taxon>Glomerales</taxon>
        <taxon>Glomeraceae</taxon>
        <taxon>Funneliformis</taxon>
    </lineage>
</organism>